<feature type="compositionally biased region" description="Polar residues" evidence="1">
    <location>
        <begin position="119"/>
        <end position="128"/>
    </location>
</feature>
<protein>
    <submittedName>
        <fullName evidence="2">Uncharacterized protein</fullName>
    </submittedName>
</protein>
<dbReference type="Proteomes" id="UP001066276">
    <property type="component" value="Chromosome 10"/>
</dbReference>
<reference evidence="2" key="1">
    <citation type="journal article" date="2022" name="bioRxiv">
        <title>Sequencing and chromosome-scale assembly of the giantPleurodeles waltlgenome.</title>
        <authorList>
            <person name="Brown T."/>
            <person name="Elewa A."/>
            <person name="Iarovenko S."/>
            <person name="Subramanian E."/>
            <person name="Araus A.J."/>
            <person name="Petzold A."/>
            <person name="Susuki M."/>
            <person name="Suzuki K.-i.T."/>
            <person name="Hayashi T."/>
            <person name="Toyoda A."/>
            <person name="Oliveira C."/>
            <person name="Osipova E."/>
            <person name="Leigh N.D."/>
            <person name="Simon A."/>
            <person name="Yun M.H."/>
        </authorList>
    </citation>
    <scope>NUCLEOTIDE SEQUENCE</scope>
    <source>
        <strain evidence="2">20211129_DDA</strain>
        <tissue evidence="2">Liver</tissue>
    </source>
</reference>
<evidence type="ECO:0000313" key="2">
    <source>
        <dbReference type="EMBL" id="KAJ1096191.1"/>
    </source>
</evidence>
<feature type="region of interest" description="Disordered" evidence="1">
    <location>
        <begin position="108"/>
        <end position="155"/>
    </location>
</feature>
<evidence type="ECO:0000256" key="1">
    <source>
        <dbReference type="SAM" id="MobiDB-lite"/>
    </source>
</evidence>
<proteinExistence type="predicted"/>
<accession>A0AAV7LYB2</accession>
<feature type="compositionally biased region" description="Basic residues" evidence="1">
    <location>
        <begin position="145"/>
        <end position="155"/>
    </location>
</feature>
<comment type="caution">
    <text evidence="2">The sequence shown here is derived from an EMBL/GenBank/DDBJ whole genome shotgun (WGS) entry which is preliminary data.</text>
</comment>
<sequence length="155" mass="16482">MAWRRPPSENPAVHCRVSKEGWLHSTRSETPSGADCTGTRRLASALGFKCAAGPEVLPSGLTEQVDTPQWAGLLARTAGVRLPRGGAAGRTQRVWLSARAGSRRVADAGTVGYHPTDDGSVTSMTGNGYTDGPRNVHAPQSRAAYGRRRTPLVHQ</sequence>
<organism evidence="2 3">
    <name type="scientific">Pleurodeles waltl</name>
    <name type="common">Iberian ribbed newt</name>
    <dbReference type="NCBI Taxonomy" id="8319"/>
    <lineage>
        <taxon>Eukaryota</taxon>
        <taxon>Metazoa</taxon>
        <taxon>Chordata</taxon>
        <taxon>Craniata</taxon>
        <taxon>Vertebrata</taxon>
        <taxon>Euteleostomi</taxon>
        <taxon>Amphibia</taxon>
        <taxon>Batrachia</taxon>
        <taxon>Caudata</taxon>
        <taxon>Salamandroidea</taxon>
        <taxon>Salamandridae</taxon>
        <taxon>Pleurodelinae</taxon>
        <taxon>Pleurodeles</taxon>
    </lineage>
</organism>
<dbReference type="EMBL" id="JANPWB010000014">
    <property type="protein sequence ID" value="KAJ1096191.1"/>
    <property type="molecule type" value="Genomic_DNA"/>
</dbReference>
<evidence type="ECO:0000313" key="3">
    <source>
        <dbReference type="Proteomes" id="UP001066276"/>
    </source>
</evidence>
<gene>
    <name evidence="2" type="ORF">NDU88_001335</name>
</gene>
<dbReference type="AlphaFoldDB" id="A0AAV7LYB2"/>
<name>A0AAV7LYB2_PLEWA</name>
<keyword evidence="3" id="KW-1185">Reference proteome</keyword>